<dbReference type="Gene3D" id="2.40.260.10">
    <property type="entry name" value="Sortase"/>
    <property type="match status" value="1"/>
</dbReference>
<keyword evidence="1" id="KW-0378">Hydrolase</keyword>
<sequence length="246" mass="25994">MAAGRPSSPDTDPAPPDPAGSATSRRIRRVAMATFWSAVAVTVLAVTLSGGEDSASEGYGVPRAASTERPALGENEAQAPKRHRTTSPDSRPVGKHLPRARPLRLLIPKISVNAPFTDLAIGRAGRLEPPPADNTNLVGWYAKGASPGEPGTSIIAGHVDTATSAAVFANLSGLAKGDRFQVVRSDGRSASFEVDSMETFDKDTFPSSRVYADTPRAQVRLITCAGDYDRQVKDYTANLVVFAHLV</sequence>
<reference evidence="3 4" key="1">
    <citation type="submission" date="2020-06" db="EMBL/GenBank/DDBJ databases">
        <title>Genome mining for natural products.</title>
        <authorList>
            <person name="Zhang B."/>
            <person name="Shi J."/>
            <person name="Ge H."/>
        </authorList>
    </citation>
    <scope>NUCLEOTIDE SEQUENCE [LARGE SCALE GENOMIC DNA]</scope>
    <source>
        <strain evidence="3 4">NA02069</strain>
    </source>
</reference>
<dbReference type="Pfam" id="PF04203">
    <property type="entry name" value="Sortase"/>
    <property type="match status" value="1"/>
</dbReference>
<dbReference type="InterPro" id="IPR005754">
    <property type="entry name" value="Sortase"/>
</dbReference>
<dbReference type="GO" id="GO:0016787">
    <property type="term" value="F:hydrolase activity"/>
    <property type="evidence" value="ECO:0007669"/>
    <property type="project" value="UniProtKB-KW"/>
</dbReference>
<feature type="compositionally biased region" description="Low complexity" evidence="2">
    <location>
        <begin position="1"/>
        <end position="11"/>
    </location>
</feature>
<dbReference type="SUPFAM" id="SSF63817">
    <property type="entry name" value="Sortase"/>
    <property type="match status" value="1"/>
</dbReference>
<proteinExistence type="predicted"/>
<accession>A0A7H8TLQ3</accession>
<name>A0A7H8TLQ3_STRCX</name>
<organism evidence="3 4">
    <name type="scientific">Streptomyces chartreusis</name>
    <dbReference type="NCBI Taxonomy" id="1969"/>
    <lineage>
        <taxon>Bacteria</taxon>
        <taxon>Bacillati</taxon>
        <taxon>Actinomycetota</taxon>
        <taxon>Actinomycetes</taxon>
        <taxon>Kitasatosporales</taxon>
        <taxon>Streptomycetaceae</taxon>
        <taxon>Streptomyces</taxon>
    </lineage>
</organism>
<feature type="region of interest" description="Disordered" evidence="2">
    <location>
        <begin position="51"/>
        <end position="96"/>
    </location>
</feature>
<dbReference type="AlphaFoldDB" id="A0A7H8TLQ3"/>
<evidence type="ECO:0000256" key="1">
    <source>
        <dbReference type="ARBA" id="ARBA00022801"/>
    </source>
</evidence>
<dbReference type="InterPro" id="IPR023365">
    <property type="entry name" value="Sortase_dom-sf"/>
</dbReference>
<dbReference type="CDD" id="cd05829">
    <property type="entry name" value="Sortase_F"/>
    <property type="match status" value="1"/>
</dbReference>
<keyword evidence="4" id="KW-1185">Reference proteome</keyword>
<evidence type="ECO:0000313" key="4">
    <source>
        <dbReference type="Proteomes" id="UP000509418"/>
    </source>
</evidence>
<dbReference type="NCBIfam" id="NF033748">
    <property type="entry name" value="class_F_sortase"/>
    <property type="match status" value="1"/>
</dbReference>
<dbReference type="InterPro" id="IPR042001">
    <property type="entry name" value="Sortase_F"/>
</dbReference>
<protein>
    <submittedName>
        <fullName evidence="3">Class F sortase</fullName>
    </submittedName>
</protein>
<gene>
    <name evidence="3" type="ORF">HUT05_48130</name>
</gene>
<evidence type="ECO:0000313" key="3">
    <source>
        <dbReference type="EMBL" id="QKZ24433.1"/>
    </source>
</evidence>
<dbReference type="Proteomes" id="UP000509418">
    <property type="component" value="Chromosome"/>
</dbReference>
<dbReference type="EMBL" id="CP056041">
    <property type="protein sequence ID" value="QKZ24433.1"/>
    <property type="molecule type" value="Genomic_DNA"/>
</dbReference>
<evidence type="ECO:0000256" key="2">
    <source>
        <dbReference type="SAM" id="MobiDB-lite"/>
    </source>
</evidence>
<feature type="region of interest" description="Disordered" evidence="2">
    <location>
        <begin position="1"/>
        <end position="25"/>
    </location>
</feature>
<dbReference type="RefSeq" id="WP_107911614.1">
    <property type="nucleotide sequence ID" value="NZ_CBDRGH010000005.1"/>
</dbReference>